<evidence type="ECO:0000313" key="3">
    <source>
        <dbReference type="Proteomes" id="UP001303373"/>
    </source>
</evidence>
<dbReference type="EMBL" id="CP138583">
    <property type="protein sequence ID" value="WPH00105.1"/>
    <property type="molecule type" value="Genomic_DNA"/>
</dbReference>
<dbReference type="Proteomes" id="UP001303373">
    <property type="component" value="Chromosome 4"/>
</dbReference>
<dbReference type="InterPro" id="IPR002885">
    <property type="entry name" value="PPR_rpt"/>
</dbReference>
<protein>
    <submittedName>
        <fullName evidence="2">Complex I intermediate-associated protein 84, mitochondrial</fullName>
    </submittedName>
</protein>
<dbReference type="Pfam" id="PF01535">
    <property type="entry name" value="PPR"/>
    <property type="match status" value="1"/>
</dbReference>
<dbReference type="GO" id="GO:0003729">
    <property type="term" value="F:mRNA binding"/>
    <property type="evidence" value="ECO:0007669"/>
    <property type="project" value="TreeGrafter"/>
</dbReference>
<sequence length="835" mass="94422">MPSHLTRHVFRRLLANKPIVHHGCLRRNALIQNSQTIRSKNHEHGLCLEPGQQCRTFLDFKMFRAKGKDKQAVADIDPGVDVMMGLARRQNMRARLPEAEDVAEALIQFFGAKRRQNTQITDTQADLASKSLEFCQAAKAPLDVSKHYFKRIISPAANVLLIGEDKRSDAHVRLAKLLIDIAHELHPRSVERELRTYCKVLCYAGLPEEAQKVLSQYSLRKVGTQEQTMTPSESEDPAPDDVADVEGEKSSFSIPTKTSNAIWTYILSSLGQLGREKEFQEALQQARAQDFHVMGLSQILLEFHVRQRNMSEIEQCWNDYRLDVLESSGSSLSHPKHGAIILAVLKLCAQNSKIDLGHAIVRDLLNNSPPKQIWDAIFVWGVATGKGPDEIGRMFDVMEKTNQHIADKRHWRRPDAATINELVEYAISKNDPYMAERFITLGRDRNILPDARTYVLQINYRLDVDDVDGALTAYKNLQGQDVSSKEDVPAVNRLIVALCNSQRHDFDTIMNVAADLSDRRARFEPSTVTTLSLLHLTRDEVHDVVDLLNTHAFQFSAAERSQILEALIKYCQEPSTDVTLSWDTYSLSREIFDEMPRGPRTSLMVEFFNRGRSDMAVNVFNHMRAHSRPDTMPIDETYISAFLGAAKQQDLDSLEVLHNQLKLDYNIDVTTRIRNALLIAYTACGQPREALGFWDEMCASREGPSYESIHSALRACEKSTWGDKKAQKIWSTLRSKKIELDRDIWASYAGALIGNGDIALATQTLEKAEGEQEVEIDAFIAASLFMAAPGQAKQMEVETWIKERQDGIWEEIEKIGIEELENGTRIVAIDRTVSP</sequence>
<name>A0AAQ3R9H1_9PEZI</name>
<feature type="region of interest" description="Disordered" evidence="1">
    <location>
        <begin position="224"/>
        <end position="252"/>
    </location>
</feature>
<dbReference type="InterPro" id="IPR011990">
    <property type="entry name" value="TPR-like_helical_dom_sf"/>
</dbReference>
<dbReference type="Gene3D" id="1.25.40.10">
    <property type="entry name" value="Tetratricopeptide repeat domain"/>
    <property type="match status" value="2"/>
</dbReference>
<feature type="compositionally biased region" description="Acidic residues" evidence="1">
    <location>
        <begin position="233"/>
        <end position="245"/>
    </location>
</feature>
<evidence type="ECO:0000313" key="2">
    <source>
        <dbReference type="EMBL" id="WPH00105.1"/>
    </source>
</evidence>
<dbReference type="PANTHER" id="PTHR47938:SF39">
    <property type="entry name" value="PENTACOTRIPEPTIDE-REPEAT REGION OF PRORP DOMAIN-CONTAINING PROTEIN"/>
    <property type="match status" value="1"/>
</dbReference>
<organism evidence="2 3">
    <name type="scientific">Acrodontium crateriforme</name>
    <dbReference type="NCBI Taxonomy" id="150365"/>
    <lineage>
        <taxon>Eukaryota</taxon>
        <taxon>Fungi</taxon>
        <taxon>Dikarya</taxon>
        <taxon>Ascomycota</taxon>
        <taxon>Pezizomycotina</taxon>
        <taxon>Dothideomycetes</taxon>
        <taxon>Dothideomycetidae</taxon>
        <taxon>Mycosphaerellales</taxon>
        <taxon>Teratosphaeriaceae</taxon>
        <taxon>Acrodontium</taxon>
    </lineage>
</organism>
<reference evidence="2 3" key="1">
    <citation type="submission" date="2023-11" db="EMBL/GenBank/DDBJ databases">
        <title>An acidophilic fungus is an integral part of prey digestion in a carnivorous sundew plant.</title>
        <authorList>
            <person name="Tsai I.J."/>
        </authorList>
    </citation>
    <scope>NUCLEOTIDE SEQUENCE [LARGE SCALE GENOMIC DNA]</scope>
    <source>
        <strain evidence="2">169a</strain>
    </source>
</reference>
<keyword evidence="3" id="KW-1185">Reference proteome</keyword>
<dbReference type="PANTHER" id="PTHR47938">
    <property type="entry name" value="RESPIRATORY COMPLEX I CHAPERONE (CIA84), PUTATIVE (AFU_ORTHOLOGUE AFUA_2G06020)-RELATED"/>
    <property type="match status" value="1"/>
</dbReference>
<accession>A0AAQ3R9H1</accession>
<dbReference type="AlphaFoldDB" id="A0AAQ3R9H1"/>
<gene>
    <name evidence="2" type="ORF">R9X50_00292800</name>
</gene>
<proteinExistence type="predicted"/>
<dbReference type="GO" id="GO:0005739">
    <property type="term" value="C:mitochondrion"/>
    <property type="evidence" value="ECO:0007669"/>
    <property type="project" value="TreeGrafter"/>
</dbReference>
<dbReference type="GO" id="GO:0140053">
    <property type="term" value="P:mitochondrial gene expression"/>
    <property type="evidence" value="ECO:0007669"/>
    <property type="project" value="TreeGrafter"/>
</dbReference>
<evidence type="ECO:0000256" key="1">
    <source>
        <dbReference type="SAM" id="MobiDB-lite"/>
    </source>
</evidence>